<reference evidence="2 3" key="1">
    <citation type="journal article" date="2021" name="Elife">
        <title>Chloroplast acquisition without the gene transfer in kleptoplastic sea slugs, Plakobranchus ocellatus.</title>
        <authorList>
            <person name="Maeda T."/>
            <person name="Takahashi S."/>
            <person name="Yoshida T."/>
            <person name="Shimamura S."/>
            <person name="Takaki Y."/>
            <person name="Nagai Y."/>
            <person name="Toyoda A."/>
            <person name="Suzuki Y."/>
            <person name="Arimoto A."/>
            <person name="Ishii H."/>
            <person name="Satoh N."/>
            <person name="Nishiyama T."/>
            <person name="Hasebe M."/>
            <person name="Maruyama T."/>
            <person name="Minagawa J."/>
            <person name="Obokata J."/>
            <person name="Shigenobu S."/>
        </authorList>
    </citation>
    <scope>NUCLEOTIDE SEQUENCE [LARGE SCALE GENOMIC DNA]</scope>
</reference>
<evidence type="ECO:0000256" key="1">
    <source>
        <dbReference type="SAM" id="SignalP"/>
    </source>
</evidence>
<comment type="caution">
    <text evidence="2">The sequence shown here is derived from an EMBL/GenBank/DDBJ whole genome shotgun (WGS) entry which is preliminary data.</text>
</comment>
<gene>
    <name evidence="2" type="ORF">ElyMa_006820100</name>
</gene>
<organism evidence="2 3">
    <name type="scientific">Elysia marginata</name>
    <dbReference type="NCBI Taxonomy" id="1093978"/>
    <lineage>
        <taxon>Eukaryota</taxon>
        <taxon>Metazoa</taxon>
        <taxon>Spiralia</taxon>
        <taxon>Lophotrochozoa</taxon>
        <taxon>Mollusca</taxon>
        <taxon>Gastropoda</taxon>
        <taxon>Heterobranchia</taxon>
        <taxon>Euthyneura</taxon>
        <taxon>Panpulmonata</taxon>
        <taxon>Sacoglossa</taxon>
        <taxon>Placobranchoidea</taxon>
        <taxon>Plakobranchidae</taxon>
        <taxon>Elysia</taxon>
    </lineage>
</organism>
<dbReference type="EMBL" id="BMAT01013652">
    <property type="protein sequence ID" value="GFS17351.1"/>
    <property type="molecule type" value="Genomic_DNA"/>
</dbReference>
<keyword evidence="3" id="KW-1185">Reference proteome</keyword>
<keyword evidence="1" id="KW-0732">Signal</keyword>
<evidence type="ECO:0000313" key="2">
    <source>
        <dbReference type="EMBL" id="GFS17351.1"/>
    </source>
</evidence>
<feature type="chain" id="PRO_5043573669" description="DUF19 domain-containing protein" evidence="1">
    <location>
        <begin position="18"/>
        <end position="399"/>
    </location>
</feature>
<dbReference type="AlphaFoldDB" id="A0AAV4J7P9"/>
<sequence length="399" mass="44653">MFCVLIVISVVLPRTWTSVCPQTSSFLFLWACRLVRLFVYPLVGLFLLLFVGELARTRLSLRQEPRDQVKSTPGVPGHAHSLLRYSSPINSNIFDFRVASWSSATSIPSGSLAACDRKLADDCVINMEAVITSAVEESAGLARTERLQGLCLDVIKGNNLTQCFLNATNSCTDVDSVTPTEVIQRWEKVMQDLYSLCDGACPNFLEKTVNITQCTGLIRFDSLYDSSYSVFCCDNLDKAMTNLESCKTYVTSLPDDLEEACVSYQKFKSCVEMSEVPVACPMFSSLMEVLYPQHIFGLYEQNCNTTQLTGNMADQCGSVGVARIDHCIRIFALAWPSNHKDETFSKQQCKYAMSRAFRVFPLCKFKKALPVEHKEKEEPDVADEGAVSAYGREWDTCIW</sequence>
<name>A0AAV4J7P9_9GAST</name>
<evidence type="ECO:0000313" key="3">
    <source>
        <dbReference type="Proteomes" id="UP000762676"/>
    </source>
</evidence>
<feature type="signal peptide" evidence="1">
    <location>
        <begin position="1"/>
        <end position="17"/>
    </location>
</feature>
<protein>
    <recommendedName>
        <fullName evidence="4">DUF19 domain-containing protein</fullName>
    </recommendedName>
</protein>
<accession>A0AAV4J7P9</accession>
<dbReference type="Proteomes" id="UP000762676">
    <property type="component" value="Unassembled WGS sequence"/>
</dbReference>
<evidence type="ECO:0008006" key="4">
    <source>
        <dbReference type="Google" id="ProtNLM"/>
    </source>
</evidence>
<proteinExistence type="predicted"/>